<dbReference type="Proteomes" id="UP000243217">
    <property type="component" value="Unassembled WGS sequence"/>
</dbReference>
<evidence type="ECO:0000256" key="1">
    <source>
        <dbReference type="SAM" id="MobiDB-lite"/>
    </source>
</evidence>
<dbReference type="EMBL" id="JNBS01002192">
    <property type="protein sequence ID" value="OQR94309.1"/>
    <property type="molecule type" value="Genomic_DNA"/>
</dbReference>
<dbReference type="GO" id="GO:0019005">
    <property type="term" value="C:SCF ubiquitin ligase complex"/>
    <property type="evidence" value="ECO:0007669"/>
    <property type="project" value="TreeGrafter"/>
</dbReference>
<name>A0A1V9Z8K5_9STRA</name>
<dbReference type="PROSITE" id="PS50096">
    <property type="entry name" value="IQ"/>
    <property type="match status" value="4"/>
</dbReference>
<accession>A0A1V9Z8K5</accession>
<dbReference type="OrthoDB" id="550575at2759"/>
<keyword evidence="3" id="KW-1185">Reference proteome</keyword>
<evidence type="ECO:0000313" key="2">
    <source>
        <dbReference type="EMBL" id="OQR94309.1"/>
    </source>
</evidence>
<dbReference type="Pfam" id="PF00612">
    <property type="entry name" value="IQ"/>
    <property type="match status" value="3"/>
</dbReference>
<dbReference type="GO" id="GO:0031146">
    <property type="term" value="P:SCF-dependent proteasomal ubiquitin-dependent protein catabolic process"/>
    <property type="evidence" value="ECO:0007669"/>
    <property type="project" value="TreeGrafter"/>
</dbReference>
<sequence length="1492" mass="172114">MEHQETQWRENDASSPYAIALNLKPVRRKRRLNHAIEGSIVATKGYLIPLIRSAQNFNLATSSDEIVVPIQHQPKLSWKHKHKPKPQILPSIANNNHNSDPVTPPSSARPTLPTPSNELSIPIALIYTSEFLVDLATIVHFAGWNIEDADLRYLVHCHKQVTGPRQELRQLYLNECQRISDNGMQTLSSLPSLRRLHLNHCSQLSGVALLGLTNIVDLDVSYCTWVVDIVFSFIVRSFAHLQNLTVRNCTGLTNQGLYYLSERPHSYSSILHLDISGCCAISDSGILAILNYASKLEHLHINQLPLVEGITFYGCLPQQRLIPCCISKLEVTNLKKLHFSSLINVAKGCGKKLLFLDVTNANQNVNDDTLIAIGRHCTALETLILSGCSAITDVGLTQLVQYIPIENEFDAEYLVEASSKRCTQLQHLNLTACYRITSKGIAVVGEHCNNLRTLILAGLPRGIDSEAVSILARHCRVLKEVVSKGILITCDEKRLFGAPHWPAKALQSLFHESNVTQINLNKSMCNPDDLARSIAMTPFPRLIQLHLASLVNDAVCNSLLPYCNQLTHLDVSRSRQLSSHSLCQLLMNTPRLKYLDTQHCEYLLDDVVQTIVAHCVDLSVVNLAGNIHISEVAISQIIPEDNLVHLSNLNVHGCSSTITVATLQAIEATHKLTHLDPHHLALIPRPYETGLFLARQRVIHRATAQIVSWALLCLIRSRDRQLRRRLHNARLRYRNYVARRIQRAYRDFCFRRAEKLRVEAEIAAYEALLQRSARIFQRAFRYHLFWSTITRYVRAKREAEAYARYMARVAKELAAAELIQRVYRGHVGRQIAHNRRLELKELARRRDCGSRLLQRVWRGYKGRQEAKELRQNRVEYMTEYMVVESMKLLAAVQISRMARGYLGRQYVCRWREYLDEVHRQRLHAACVIQRGFRAYYAGIAFARKLHSSTTVIQRHWRGVRGRFRAMDLILCDGGAYIYPVVLCLLATRSIYQHDLACVWQHKREAGISVALSLQKLLRGWRGRLRAHYFQSLREEQRYRVDVAARRLQLFFRHLVRFSHQEKVRQMIVHRGICATKIQATWRMWKGKLRFLTVFLGRQRQRKHKATRELFWKGLTTNKPHRNNPWSQWTLVQRGAVDTIVKLYRSSLLSRGWLSPTAIRHRHHQATLIQSIARGHLTRNYVKFYAKQLESVSIQIQRAWRRKLRWKLWRSVITEAKERKRKLEEEERASGVAKMRTNQFTQETIERDAKAAIILQRAYRTLRQKHFYKKRMDARINVWRAAAAEKIEASLANQLSAVEFQAQVWLAAIDKDPKFVEPPLELDENDDYNTIVARTNAMIQLDLEEQCELLTETLAELTEDCYREFSAYELLAAEEIEVQAHMAYFTNVKALNSTFRQETQESLQAQVPFATQGRQLALESARLSAENQRLQFEVIRLNRLRTNFLKSVADRLEFDPLIYELDINRMIESLEPEWQPNSKVVFSAVMHELDSFL</sequence>
<dbReference type="PANTHER" id="PTHR13318">
    <property type="entry name" value="PARTNER OF PAIRED, ISOFORM B-RELATED"/>
    <property type="match status" value="1"/>
</dbReference>
<gene>
    <name evidence="2" type="ORF">THRCLA_08197</name>
</gene>
<organism evidence="2 3">
    <name type="scientific">Thraustotheca clavata</name>
    <dbReference type="NCBI Taxonomy" id="74557"/>
    <lineage>
        <taxon>Eukaryota</taxon>
        <taxon>Sar</taxon>
        <taxon>Stramenopiles</taxon>
        <taxon>Oomycota</taxon>
        <taxon>Saprolegniomycetes</taxon>
        <taxon>Saprolegniales</taxon>
        <taxon>Achlyaceae</taxon>
        <taxon>Thraustotheca</taxon>
    </lineage>
</organism>
<dbReference type="CDD" id="cd23767">
    <property type="entry name" value="IQCD"/>
    <property type="match status" value="1"/>
</dbReference>
<dbReference type="Pfam" id="PF13516">
    <property type="entry name" value="LRR_6"/>
    <property type="match status" value="2"/>
</dbReference>
<reference evidence="2 3" key="1">
    <citation type="journal article" date="2014" name="Genome Biol. Evol.">
        <title>The secreted proteins of Achlya hypogyna and Thraustotheca clavata identify the ancestral oomycete secretome and reveal gene acquisitions by horizontal gene transfer.</title>
        <authorList>
            <person name="Misner I."/>
            <person name="Blouin N."/>
            <person name="Leonard G."/>
            <person name="Richards T.A."/>
            <person name="Lane C.E."/>
        </authorList>
    </citation>
    <scope>NUCLEOTIDE SEQUENCE [LARGE SCALE GENOMIC DNA]</scope>
    <source>
        <strain evidence="2 3">ATCC 34112</strain>
    </source>
</reference>
<feature type="region of interest" description="Disordered" evidence="1">
    <location>
        <begin position="79"/>
        <end position="114"/>
    </location>
</feature>
<feature type="compositionally biased region" description="Polar residues" evidence="1">
    <location>
        <begin position="92"/>
        <end position="114"/>
    </location>
</feature>
<comment type="caution">
    <text evidence="2">The sequence shown here is derived from an EMBL/GenBank/DDBJ whole genome shotgun (WGS) entry which is preliminary data.</text>
</comment>
<dbReference type="PANTHER" id="PTHR13318:SF95">
    <property type="entry name" value="F-BOX PROTEIN YLR352W"/>
    <property type="match status" value="1"/>
</dbReference>
<dbReference type="InterPro" id="IPR000048">
    <property type="entry name" value="IQ_motif_EF-hand-BS"/>
</dbReference>
<proteinExistence type="predicted"/>
<protein>
    <submittedName>
        <fullName evidence="2">Uncharacterized protein</fullName>
    </submittedName>
</protein>
<dbReference type="InterPro" id="IPR032675">
    <property type="entry name" value="LRR_dom_sf"/>
</dbReference>
<evidence type="ECO:0000313" key="3">
    <source>
        <dbReference type="Proteomes" id="UP000243217"/>
    </source>
</evidence>
<dbReference type="Gene3D" id="3.80.10.10">
    <property type="entry name" value="Ribonuclease Inhibitor"/>
    <property type="match status" value="3"/>
</dbReference>
<dbReference type="InterPro" id="IPR006553">
    <property type="entry name" value="Leu-rich_rpt_Cys-con_subtyp"/>
</dbReference>
<dbReference type="SUPFAM" id="SSF52047">
    <property type="entry name" value="RNI-like"/>
    <property type="match status" value="1"/>
</dbReference>
<dbReference type="SMART" id="SM00367">
    <property type="entry name" value="LRR_CC"/>
    <property type="match status" value="9"/>
</dbReference>
<dbReference type="SMART" id="SM00015">
    <property type="entry name" value="IQ"/>
    <property type="match status" value="9"/>
</dbReference>
<dbReference type="Gene3D" id="1.20.5.190">
    <property type="match status" value="3"/>
</dbReference>
<dbReference type="InterPro" id="IPR001611">
    <property type="entry name" value="Leu-rich_rpt"/>
</dbReference>